<evidence type="ECO:0000256" key="1">
    <source>
        <dbReference type="ARBA" id="ARBA00023125"/>
    </source>
</evidence>
<dbReference type="Proteomes" id="UP000292345">
    <property type="component" value="Unassembled WGS sequence"/>
</dbReference>
<dbReference type="AlphaFoldDB" id="A0A4Q7EKY0"/>
<dbReference type="GO" id="GO:0003677">
    <property type="term" value="F:DNA binding"/>
    <property type="evidence" value="ECO:0007669"/>
    <property type="project" value="UniProtKB-KW"/>
</dbReference>
<evidence type="ECO:0000313" key="2">
    <source>
        <dbReference type="EMBL" id="RZM84184.1"/>
    </source>
</evidence>
<keyword evidence="1" id="KW-0238">DNA-binding</keyword>
<protein>
    <submittedName>
        <fullName evidence="2">Integrase</fullName>
    </submittedName>
</protein>
<dbReference type="EMBL" id="PPUZ01000011">
    <property type="protein sequence ID" value="RZM84184.1"/>
    <property type="molecule type" value="Genomic_DNA"/>
</dbReference>
<evidence type="ECO:0000313" key="3">
    <source>
        <dbReference type="Proteomes" id="UP000292345"/>
    </source>
</evidence>
<organism evidence="2 3">
    <name type="scientific">Pseudoalteromonas rubra</name>
    <dbReference type="NCBI Taxonomy" id="43658"/>
    <lineage>
        <taxon>Bacteria</taxon>
        <taxon>Pseudomonadati</taxon>
        <taxon>Pseudomonadota</taxon>
        <taxon>Gammaproteobacteria</taxon>
        <taxon>Alteromonadales</taxon>
        <taxon>Pseudoalteromonadaceae</taxon>
        <taxon>Pseudoalteromonas</taxon>
    </lineage>
</organism>
<dbReference type="Gene3D" id="1.10.150.130">
    <property type="match status" value="1"/>
</dbReference>
<accession>A0A4Q7EKY0</accession>
<comment type="caution">
    <text evidence="2">The sequence shown here is derived from an EMBL/GenBank/DDBJ whole genome shotgun (WGS) entry which is preliminary data.</text>
</comment>
<name>A0A4Q7EKY0_9GAMM</name>
<proteinExistence type="predicted"/>
<reference evidence="2 3" key="1">
    <citation type="submission" date="2018-01" db="EMBL/GenBank/DDBJ databases">
        <title>Co-occurrence of chitin degradation, pigmentation and bioactivity in marine Pseudoalteromonas.</title>
        <authorList>
            <person name="Paulsen S."/>
            <person name="Gram L."/>
            <person name="Machado H."/>
        </authorList>
    </citation>
    <scope>NUCLEOTIDE SEQUENCE [LARGE SCALE GENOMIC DNA]</scope>
    <source>
        <strain evidence="2 3">S1946</strain>
    </source>
</reference>
<gene>
    <name evidence="2" type="ORF">C3B51_04480</name>
</gene>
<dbReference type="InterPro" id="IPR010998">
    <property type="entry name" value="Integrase_recombinase_N"/>
</dbReference>
<sequence length="74" mass="8835">MKSPFLLMLQEQMYLRRYAKRTIIVYLKWTAAPIQFNNLRYLTATGYDDIEPTQKHPENKPKGETLQFCLTVMH</sequence>